<dbReference type="PANTHER" id="PTHR45833">
    <property type="entry name" value="METHIONINE SYNTHASE"/>
    <property type="match status" value="1"/>
</dbReference>
<protein>
    <submittedName>
        <fullName evidence="4">Putative cobalamin binding protein</fullName>
    </submittedName>
</protein>
<dbReference type="GO" id="GO:0046653">
    <property type="term" value="P:tetrahydrofolate metabolic process"/>
    <property type="evidence" value="ECO:0007669"/>
    <property type="project" value="TreeGrafter"/>
</dbReference>
<dbReference type="OrthoDB" id="5756833at2"/>
<feature type="domain" description="B12-binding" evidence="3">
    <location>
        <begin position="249"/>
        <end position="382"/>
    </location>
</feature>
<dbReference type="HOGENOM" id="CLU_064060_0_0_6"/>
<dbReference type="Proteomes" id="UP000002964">
    <property type="component" value="Unassembled WGS sequence"/>
</dbReference>
<reference evidence="4 5" key="2">
    <citation type="submission" date="2011-11" db="EMBL/GenBank/DDBJ databases">
        <authorList>
            <consortium name="US DOE Joint Genome Institute"/>
            <person name="Lucas S."/>
            <person name="Han J."/>
            <person name="Lapidus A."/>
            <person name="Cheng J.-F."/>
            <person name="Goodwin L."/>
            <person name="Pitluck S."/>
            <person name="Peters L."/>
            <person name="Ovchinnikova G."/>
            <person name="Zhang X."/>
            <person name="Detter J.C."/>
            <person name="Han C."/>
            <person name="Tapia R."/>
            <person name="Land M."/>
            <person name="Hauser L."/>
            <person name="Kyrpides N."/>
            <person name="Ivanova N."/>
            <person name="Pagani I."/>
            <person name="Vogl K."/>
            <person name="Liu Z."/>
            <person name="Overmann J."/>
            <person name="Frigaard N.-U."/>
            <person name="Bryant D."/>
            <person name="Woyke T."/>
        </authorList>
    </citation>
    <scope>NUCLEOTIDE SEQUENCE [LARGE SCALE GENOMIC DNA]</scope>
    <source>
        <strain evidence="4 5">970</strain>
    </source>
</reference>
<dbReference type="InterPro" id="IPR036724">
    <property type="entry name" value="Cobalamin-bd_sf"/>
</dbReference>
<keyword evidence="2" id="KW-0170">Cobalt</keyword>
<dbReference type="InterPro" id="IPR003759">
    <property type="entry name" value="Cbl-bd_cap"/>
</dbReference>
<evidence type="ECO:0000313" key="4">
    <source>
        <dbReference type="EMBL" id="EIC20841.1"/>
    </source>
</evidence>
<dbReference type="STRING" id="631362.Thi970DRAFT_04506"/>
<gene>
    <name evidence="4" type="ORF">Thi970DRAFT_04506</name>
</gene>
<dbReference type="GO" id="GO:0050667">
    <property type="term" value="P:homocysteine metabolic process"/>
    <property type="evidence" value="ECO:0007669"/>
    <property type="project" value="TreeGrafter"/>
</dbReference>
<evidence type="ECO:0000259" key="3">
    <source>
        <dbReference type="PROSITE" id="PS51332"/>
    </source>
</evidence>
<dbReference type="SUPFAM" id="SSF52242">
    <property type="entry name" value="Cobalamin (vitamin B12)-binding domain"/>
    <property type="match status" value="1"/>
</dbReference>
<dbReference type="Gene3D" id="1.10.1240.10">
    <property type="entry name" value="Methionine synthase domain"/>
    <property type="match status" value="1"/>
</dbReference>
<dbReference type="InterPro" id="IPR050554">
    <property type="entry name" value="Met_Synthase/Corrinoid"/>
</dbReference>
<dbReference type="RefSeq" id="WP_009151244.1">
    <property type="nucleotide sequence ID" value="NZ_CP121471.1"/>
</dbReference>
<dbReference type="PROSITE" id="PS51332">
    <property type="entry name" value="B12_BINDING"/>
    <property type="match status" value="1"/>
</dbReference>
<dbReference type="InterPro" id="IPR036594">
    <property type="entry name" value="Meth_synthase_dom"/>
</dbReference>
<proteinExistence type="predicted"/>
<sequence length="382" mass="41696">MTRNAAQRSDLIAQGAASLPAVSAVAVQAYQSVMQLLAAEVTDRIAAHSRYPELIGGNPPTLFADNHRYHAQFMDEVFQSAQYDLLAVTLPWVYHAYHAQGVHYDYFAIELGLWKEAIVAALPAEPAAEIIRVYDWMLAQHQQVIELAEQRAKTSLTVDSSLADAFAAFTEALLEADDERLLQLCRELRDAGMALPTLLQGLVVPAMNLVGLLWEDGKLSITGEHQATAIINRVLSSLYYEQAFPEPVRGRALVAASVNEFHELGAWMVATCLELDGWDVIYLGANVPNDVLLHKALDQRPDLVALSISMPFNLRAARAAVAALRSHLPATKVVVGGQVFQFLSSLGTDIGADACLHNCLDAVTWARAHCLPSANDVLHRDA</sequence>
<dbReference type="GO" id="GO:0046872">
    <property type="term" value="F:metal ion binding"/>
    <property type="evidence" value="ECO:0007669"/>
    <property type="project" value="UniProtKB-KW"/>
</dbReference>
<reference evidence="5" key="1">
    <citation type="submission" date="2011-06" db="EMBL/GenBank/DDBJ databases">
        <authorList>
            <consortium name="US DOE Joint Genome Institute (JGI-PGF)"/>
            <person name="Lucas S."/>
            <person name="Han J."/>
            <person name="Lapidus A."/>
            <person name="Cheng J.-F."/>
            <person name="Goodwin L."/>
            <person name="Pitluck S."/>
            <person name="Peters L."/>
            <person name="Land M.L."/>
            <person name="Hauser L."/>
            <person name="Vogl K."/>
            <person name="Liu Z."/>
            <person name="Overmann J."/>
            <person name="Frigaard N.-U."/>
            <person name="Bryant D.A."/>
            <person name="Woyke T.J."/>
        </authorList>
    </citation>
    <scope>NUCLEOTIDE SEQUENCE [LARGE SCALE GENOMIC DNA]</scope>
    <source>
        <strain evidence="5">970</strain>
    </source>
</reference>
<evidence type="ECO:0000313" key="5">
    <source>
        <dbReference type="Proteomes" id="UP000002964"/>
    </source>
</evidence>
<evidence type="ECO:0000256" key="2">
    <source>
        <dbReference type="ARBA" id="ARBA00023285"/>
    </source>
</evidence>
<dbReference type="PANTHER" id="PTHR45833:SF1">
    <property type="entry name" value="METHIONINE SYNTHASE"/>
    <property type="match status" value="1"/>
</dbReference>
<evidence type="ECO:0000256" key="1">
    <source>
        <dbReference type="ARBA" id="ARBA00022723"/>
    </source>
</evidence>
<dbReference type="Pfam" id="PF02607">
    <property type="entry name" value="B12-binding_2"/>
    <property type="match status" value="1"/>
</dbReference>
<dbReference type="GO" id="GO:0008705">
    <property type="term" value="F:methionine synthase activity"/>
    <property type="evidence" value="ECO:0007669"/>
    <property type="project" value="TreeGrafter"/>
</dbReference>
<accession>H8Z742</accession>
<name>H8Z742_9GAMM</name>
<dbReference type="InterPro" id="IPR006158">
    <property type="entry name" value="Cobalamin-bd"/>
</dbReference>
<organism evidence="4 5">
    <name type="scientific">Thiorhodovibrio frisius</name>
    <dbReference type="NCBI Taxonomy" id="631362"/>
    <lineage>
        <taxon>Bacteria</taxon>
        <taxon>Pseudomonadati</taxon>
        <taxon>Pseudomonadota</taxon>
        <taxon>Gammaproteobacteria</taxon>
        <taxon>Chromatiales</taxon>
        <taxon>Chromatiaceae</taxon>
        <taxon>Thiorhodovibrio</taxon>
    </lineage>
</organism>
<dbReference type="AlphaFoldDB" id="H8Z742"/>
<dbReference type="eggNOG" id="COG5012">
    <property type="taxonomic scope" value="Bacteria"/>
</dbReference>
<keyword evidence="5" id="KW-1185">Reference proteome</keyword>
<dbReference type="GO" id="GO:0031419">
    <property type="term" value="F:cobalamin binding"/>
    <property type="evidence" value="ECO:0007669"/>
    <property type="project" value="InterPro"/>
</dbReference>
<dbReference type="EMBL" id="JH603170">
    <property type="protein sequence ID" value="EIC20841.1"/>
    <property type="molecule type" value="Genomic_DNA"/>
</dbReference>
<dbReference type="GO" id="GO:0005829">
    <property type="term" value="C:cytosol"/>
    <property type="evidence" value="ECO:0007669"/>
    <property type="project" value="TreeGrafter"/>
</dbReference>
<dbReference type="Pfam" id="PF02310">
    <property type="entry name" value="B12-binding"/>
    <property type="match status" value="1"/>
</dbReference>
<dbReference type="SUPFAM" id="SSF47644">
    <property type="entry name" value="Methionine synthase domain"/>
    <property type="match status" value="1"/>
</dbReference>
<keyword evidence="1" id="KW-0479">Metal-binding</keyword>
<dbReference type="Gene3D" id="3.40.50.280">
    <property type="entry name" value="Cobalamin-binding domain"/>
    <property type="match status" value="1"/>
</dbReference>